<comment type="caution">
    <text evidence="1">The sequence shown here is derived from an EMBL/GenBank/DDBJ whole genome shotgun (WGS) entry which is preliminary data.</text>
</comment>
<accession>A0ACC2JX74</accession>
<evidence type="ECO:0000313" key="1">
    <source>
        <dbReference type="EMBL" id="KAJ8132110.1"/>
    </source>
</evidence>
<dbReference type="Proteomes" id="UP001153332">
    <property type="component" value="Unassembled WGS sequence"/>
</dbReference>
<organism evidence="1 2">
    <name type="scientific">Lasiodiplodia mahajangana</name>
    <dbReference type="NCBI Taxonomy" id="1108764"/>
    <lineage>
        <taxon>Eukaryota</taxon>
        <taxon>Fungi</taxon>
        <taxon>Dikarya</taxon>
        <taxon>Ascomycota</taxon>
        <taxon>Pezizomycotina</taxon>
        <taxon>Dothideomycetes</taxon>
        <taxon>Dothideomycetes incertae sedis</taxon>
        <taxon>Botryosphaeriales</taxon>
        <taxon>Botryosphaeriaceae</taxon>
        <taxon>Lasiodiplodia</taxon>
    </lineage>
</organism>
<name>A0ACC2JX74_9PEZI</name>
<dbReference type="EMBL" id="JAPUUL010000179">
    <property type="protein sequence ID" value="KAJ8132110.1"/>
    <property type="molecule type" value="Genomic_DNA"/>
</dbReference>
<sequence>MGQGGQGVGQEVQYPLEQVDTGSLGKPASMSREEDLRRASGLPGKVFFVAAEDEGEVFCSSIPLNSSQLNYQRFFDQKAFVAEISRAKEETGQLLDQSFCSEMDTSGLARTRTSMRSRRRYQAIQGDGYDNDEDHRPRKRQRTISSGHGIDHGTLSAGPQTWIRISDQFAVNGLYDRCFKAFQQTVCKTLAKAWIKAIAPKKQSTNPYTRGDASRPDWWPAYYCKHGDTEWKPMRHKEPDHIGREGKCYGHLRIRPSAKFSRERVFLLCHLLRLSVEPEAVRDETFLKNGVDVGRLYKVTKETVPSWFNDRDKSPATKKKRAIVNDLFKVARVAASLWDKRCDANTSVLVSDGVPDYDEDEDEDDNDNNDIDEDLDHGLTPAASGASSVEPAGSQMIPPIHANELLSHSFPPPIRSAQYSYATPDPYIQARFREEPSLVTNASNYDSRNGHLGPQGTYPSPEATSRRSSVLTPTSEYDSNAAAPAVYPQWPTSHTPSNPPMYNSYPPPTMPPFSGRMAQGPPYSPSMDGLPPQAVDAHHPGLYNVPRIEQGAMQHPSAYGGYVDEGSIAGSLHVKTEATHNHPIGH</sequence>
<keyword evidence="2" id="KW-1185">Reference proteome</keyword>
<gene>
    <name evidence="1" type="ORF">O1611_g1513</name>
</gene>
<reference evidence="1" key="1">
    <citation type="submission" date="2022-12" db="EMBL/GenBank/DDBJ databases">
        <title>Genome Sequence of Lasiodiplodia mahajangana.</title>
        <authorList>
            <person name="Buettner E."/>
        </authorList>
    </citation>
    <scope>NUCLEOTIDE SEQUENCE</scope>
    <source>
        <strain evidence="1">VT137</strain>
    </source>
</reference>
<protein>
    <submittedName>
        <fullName evidence="1">Uncharacterized protein</fullName>
    </submittedName>
</protein>
<proteinExistence type="predicted"/>
<evidence type="ECO:0000313" key="2">
    <source>
        <dbReference type="Proteomes" id="UP001153332"/>
    </source>
</evidence>